<proteinExistence type="predicted"/>
<feature type="non-terminal residue" evidence="1">
    <location>
        <position position="212"/>
    </location>
</feature>
<sequence length="212" mass="23506">MRFSTIFSLATIALGFAGEAVAKPGVVIGYYPSWKNQYMSSIDFTKYTHVNLAFGIPSSSGTFSFDGDWFEPALVTNMHAKGVKVLMSVGGWTGSNYFSNILKDSTARTTLINSMADYVKNMNLDGIDIDWEYPGRLGDNCNVFDAVNDTPNYLRFLQDLRAKFDSTFGTRQKLITLAIRVQPFDINGSPATDVSAFAKVVDYGNLMQYDIN</sequence>
<evidence type="ECO:0000313" key="1">
    <source>
        <dbReference type="EMBL" id="KAJ1948251.1"/>
    </source>
</evidence>
<gene>
    <name evidence="1" type="ORF">FBU59_001679</name>
</gene>
<name>A0ACC1JD59_9FUNG</name>
<comment type="caution">
    <text evidence="1">The sequence shown here is derived from an EMBL/GenBank/DDBJ whole genome shotgun (WGS) entry which is preliminary data.</text>
</comment>
<organism evidence="1 2">
    <name type="scientific">Linderina macrospora</name>
    <dbReference type="NCBI Taxonomy" id="4868"/>
    <lineage>
        <taxon>Eukaryota</taxon>
        <taxon>Fungi</taxon>
        <taxon>Fungi incertae sedis</taxon>
        <taxon>Zoopagomycota</taxon>
        <taxon>Kickxellomycotina</taxon>
        <taxon>Kickxellomycetes</taxon>
        <taxon>Kickxellales</taxon>
        <taxon>Kickxellaceae</taxon>
        <taxon>Linderina</taxon>
    </lineage>
</organism>
<dbReference type="Proteomes" id="UP001150603">
    <property type="component" value="Unassembled WGS sequence"/>
</dbReference>
<keyword evidence="2" id="KW-1185">Reference proteome</keyword>
<reference evidence="1" key="1">
    <citation type="submission" date="2022-07" db="EMBL/GenBank/DDBJ databases">
        <title>Phylogenomic reconstructions and comparative analyses of Kickxellomycotina fungi.</title>
        <authorList>
            <person name="Reynolds N.K."/>
            <person name="Stajich J.E."/>
            <person name="Barry K."/>
            <person name="Grigoriev I.V."/>
            <person name="Crous P."/>
            <person name="Smith M.E."/>
        </authorList>
    </citation>
    <scope>NUCLEOTIDE SEQUENCE</scope>
    <source>
        <strain evidence="1">NRRL 5244</strain>
    </source>
</reference>
<dbReference type="EMBL" id="JANBPW010000796">
    <property type="protein sequence ID" value="KAJ1948251.1"/>
    <property type="molecule type" value="Genomic_DNA"/>
</dbReference>
<protein>
    <submittedName>
        <fullName evidence="1">Uncharacterized protein</fullName>
    </submittedName>
</protein>
<accession>A0ACC1JD59</accession>
<evidence type="ECO:0000313" key="2">
    <source>
        <dbReference type="Proteomes" id="UP001150603"/>
    </source>
</evidence>